<dbReference type="GO" id="GO:0006364">
    <property type="term" value="P:rRNA processing"/>
    <property type="evidence" value="ECO:0007669"/>
    <property type="project" value="InterPro"/>
</dbReference>
<evidence type="ECO:0000256" key="1">
    <source>
        <dbReference type="ARBA" id="ARBA00004604"/>
    </source>
</evidence>
<sequence>MASVYKSLSKSTGQKSDAPASGTVIKANKRRVLLLSSRGVTYRHRHLMNDFATMMPHAKRDVKYDKKGNLNGLNELAELYNCNLICYFEARKGKDLYMWISKAPNGPSCKRTLIDGLVSTQLELHFAGNCLKGSRPLLSWDQAFETEPHLQLYKELFQQMFNVPQGARRSKPFVDHVVSFSYLDGKIWMRQYEIKETEATGDETEVEKSKGGKSISTSLVEIGPRATFTPIITLDGSLGGPVIFESKSYVSPNFVRAELRRKVAAKHNARAEKTVERLSKKKDLGLRSKDGQSVAQDELDTKALFA</sequence>
<reference evidence="7 8" key="1">
    <citation type="journal article" date="2020" name="Phytopathology">
        <title>Genome Sequence Resources of Colletotrichum truncatum, C. plurivorum, C. musicola, and C. sojae: Four Species Pathogenic to Soybean (Glycine max).</title>
        <authorList>
            <person name="Rogerio F."/>
            <person name="Boufleur T.R."/>
            <person name="Ciampi-Guillardi M."/>
            <person name="Sukno S.A."/>
            <person name="Thon M.R."/>
            <person name="Massola Junior N.S."/>
            <person name="Baroncelli R."/>
        </authorList>
    </citation>
    <scope>NUCLEOTIDE SEQUENCE [LARGE SCALE GENOMIC DNA]</scope>
    <source>
        <strain evidence="7 8">LFN0009</strain>
    </source>
</reference>
<comment type="caution">
    <text evidence="7">The sequence shown here is derived from an EMBL/GenBank/DDBJ whole genome shotgun (WGS) entry which is preliminary data.</text>
</comment>
<gene>
    <name evidence="7" type="ORF">CSOJ01_00357</name>
</gene>
<evidence type="ECO:0000313" key="8">
    <source>
        <dbReference type="Proteomes" id="UP000652219"/>
    </source>
</evidence>
<evidence type="ECO:0000256" key="4">
    <source>
        <dbReference type="ARBA" id="ARBA00023242"/>
    </source>
</evidence>
<dbReference type="SUPFAM" id="SSF52954">
    <property type="entry name" value="Class II aaRS ABD-related"/>
    <property type="match status" value="1"/>
</dbReference>
<dbReference type="PANTHER" id="PTHR13634:SF0">
    <property type="entry name" value="RIBOSOME BIOGENESIS PROTEIN BRX1 HOMOLOG"/>
    <property type="match status" value="1"/>
</dbReference>
<feature type="compositionally biased region" description="Polar residues" evidence="5">
    <location>
        <begin position="1"/>
        <end position="15"/>
    </location>
</feature>
<accession>A0A8H6JZ43</accession>
<protein>
    <submittedName>
        <fullName evidence="7">Ribosome biogenesis protein brx1</fullName>
    </submittedName>
</protein>
<organism evidence="7 8">
    <name type="scientific">Colletotrichum sojae</name>
    <dbReference type="NCBI Taxonomy" id="2175907"/>
    <lineage>
        <taxon>Eukaryota</taxon>
        <taxon>Fungi</taxon>
        <taxon>Dikarya</taxon>
        <taxon>Ascomycota</taxon>
        <taxon>Pezizomycotina</taxon>
        <taxon>Sordariomycetes</taxon>
        <taxon>Hypocreomycetidae</taxon>
        <taxon>Glomerellales</taxon>
        <taxon>Glomerellaceae</taxon>
        <taxon>Colletotrichum</taxon>
        <taxon>Colletotrichum orchidearum species complex</taxon>
    </lineage>
</organism>
<evidence type="ECO:0000256" key="2">
    <source>
        <dbReference type="ARBA" id="ARBA00006369"/>
    </source>
</evidence>
<dbReference type="GO" id="GO:0000027">
    <property type="term" value="P:ribosomal large subunit assembly"/>
    <property type="evidence" value="ECO:0007669"/>
    <property type="project" value="TreeGrafter"/>
</dbReference>
<dbReference type="Pfam" id="PF04427">
    <property type="entry name" value="Brix"/>
    <property type="match status" value="1"/>
</dbReference>
<keyword evidence="3" id="KW-0690">Ribosome biogenesis</keyword>
<proteinExistence type="inferred from homology"/>
<evidence type="ECO:0000256" key="5">
    <source>
        <dbReference type="SAM" id="MobiDB-lite"/>
    </source>
</evidence>
<name>A0A8H6JZ43_9PEZI</name>
<dbReference type="PANTHER" id="PTHR13634">
    <property type="entry name" value="RIBOSOME BIOGENESIS PROTEIN BRIX"/>
    <property type="match status" value="1"/>
</dbReference>
<comment type="similarity">
    <text evidence="2">Belongs to the BRX1 family.</text>
</comment>
<evidence type="ECO:0000259" key="6">
    <source>
        <dbReference type="PROSITE" id="PS50833"/>
    </source>
</evidence>
<dbReference type="GO" id="GO:0005730">
    <property type="term" value="C:nucleolus"/>
    <property type="evidence" value="ECO:0007669"/>
    <property type="project" value="UniProtKB-SubCell"/>
</dbReference>
<dbReference type="AlphaFoldDB" id="A0A8H6JZ43"/>
<feature type="region of interest" description="Disordered" evidence="5">
    <location>
        <begin position="1"/>
        <end position="21"/>
    </location>
</feature>
<dbReference type="GO" id="GO:0019843">
    <property type="term" value="F:rRNA binding"/>
    <property type="evidence" value="ECO:0007669"/>
    <property type="project" value="InterPro"/>
</dbReference>
<comment type="subcellular location">
    <subcellularLocation>
        <location evidence="1">Nucleus</location>
        <location evidence="1">Nucleolus</location>
    </subcellularLocation>
</comment>
<keyword evidence="8" id="KW-1185">Reference proteome</keyword>
<dbReference type="InterPro" id="IPR007109">
    <property type="entry name" value="Brix"/>
</dbReference>
<dbReference type="SMART" id="SM00879">
    <property type="entry name" value="Brix"/>
    <property type="match status" value="1"/>
</dbReference>
<dbReference type="PROSITE" id="PS50833">
    <property type="entry name" value="BRIX"/>
    <property type="match status" value="1"/>
</dbReference>
<dbReference type="Proteomes" id="UP000652219">
    <property type="component" value="Unassembled WGS sequence"/>
</dbReference>
<keyword evidence="4" id="KW-0539">Nucleus</keyword>
<dbReference type="EMBL" id="WIGN01000002">
    <property type="protein sequence ID" value="KAF6821351.1"/>
    <property type="molecule type" value="Genomic_DNA"/>
</dbReference>
<feature type="domain" description="Brix" evidence="6">
    <location>
        <begin position="30"/>
        <end position="239"/>
    </location>
</feature>
<evidence type="ECO:0000256" key="3">
    <source>
        <dbReference type="ARBA" id="ARBA00022517"/>
    </source>
</evidence>
<evidence type="ECO:0000313" key="7">
    <source>
        <dbReference type="EMBL" id="KAF6821351.1"/>
    </source>
</evidence>
<dbReference type="InterPro" id="IPR026532">
    <property type="entry name" value="BRX1"/>
</dbReference>